<evidence type="ECO:0000256" key="1">
    <source>
        <dbReference type="ARBA" id="ARBA00001917"/>
    </source>
</evidence>
<dbReference type="PANTHER" id="PTHR43567">
    <property type="entry name" value="FLAVOREDOXIN-RELATED-RELATED"/>
    <property type="match status" value="1"/>
</dbReference>
<dbReference type="InterPro" id="IPR002563">
    <property type="entry name" value="Flavin_Rdtase-like_dom"/>
</dbReference>
<organism evidence="5 6">
    <name type="scientific">Stenotrophomonas maltophilia (strain R551-3)</name>
    <dbReference type="NCBI Taxonomy" id="391008"/>
    <lineage>
        <taxon>Bacteria</taxon>
        <taxon>Pseudomonadati</taxon>
        <taxon>Pseudomonadota</taxon>
        <taxon>Gammaproteobacteria</taxon>
        <taxon>Lysobacterales</taxon>
        <taxon>Lysobacteraceae</taxon>
        <taxon>Stenotrophomonas</taxon>
        <taxon>Stenotrophomonas maltophilia group</taxon>
    </lineage>
</organism>
<reference evidence="5 6" key="1">
    <citation type="submission" date="2008-06" db="EMBL/GenBank/DDBJ databases">
        <title>Complete sequence of Stenotrophomonas maltophilia R551-3.</title>
        <authorList>
            <consortium name="US DOE Joint Genome Institute"/>
            <person name="Lucas S."/>
            <person name="Copeland A."/>
            <person name="Lapidus A."/>
            <person name="Glavina del Rio T."/>
            <person name="Dalin E."/>
            <person name="Tice H."/>
            <person name="Pitluck S."/>
            <person name="Chain P."/>
            <person name="Malfatti S."/>
            <person name="Shin M."/>
            <person name="Vergez L."/>
            <person name="Lang D."/>
            <person name="Schmutz J."/>
            <person name="Larimer F."/>
            <person name="Land M."/>
            <person name="Hauser L."/>
            <person name="Kyrpides N."/>
            <person name="Mikhailova N."/>
            <person name="Taghavi S."/>
            <person name="Monchy S."/>
            <person name="Newman L."/>
            <person name="Vangronsveld J."/>
            <person name="van der Lelie D."/>
            <person name="Richardson P."/>
        </authorList>
    </citation>
    <scope>NUCLEOTIDE SEQUENCE [LARGE SCALE GENOMIC DNA]</scope>
    <source>
        <strain evidence="5 6">R551-3</strain>
    </source>
</reference>
<dbReference type="eggNOG" id="COG1853">
    <property type="taxonomic scope" value="Bacteria"/>
</dbReference>
<dbReference type="RefSeq" id="WP_012510624.1">
    <property type="nucleotide sequence ID" value="NC_011071.1"/>
</dbReference>
<evidence type="ECO:0000313" key="6">
    <source>
        <dbReference type="Proteomes" id="UP000001867"/>
    </source>
</evidence>
<dbReference type="Pfam" id="PF01613">
    <property type="entry name" value="Flavin_Reduct"/>
    <property type="match status" value="1"/>
</dbReference>
<comment type="cofactor">
    <cofactor evidence="1">
        <name>FMN</name>
        <dbReference type="ChEBI" id="CHEBI:58210"/>
    </cofactor>
</comment>
<dbReference type="KEGG" id="smt:Smal_1414"/>
<proteinExistence type="inferred from homology"/>
<feature type="domain" description="Flavin reductase like" evidence="4">
    <location>
        <begin position="20"/>
        <end position="195"/>
    </location>
</feature>
<dbReference type="GO" id="GO:0010181">
    <property type="term" value="F:FMN binding"/>
    <property type="evidence" value="ECO:0007669"/>
    <property type="project" value="InterPro"/>
</dbReference>
<evidence type="ECO:0000256" key="2">
    <source>
        <dbReference type="ARBA" id="ARBA00022630"/>
    </source>
</evidence>
<sequence length="225" mass="24393">MTIPSFPRRRIAPTVMYPGTPVVLMTTLNPDGRSNISPLSSFWALGNRVVLGLGTQGQGYRNLQLRNECVLNFPAATQAEQVEAIARATGRDPVPEAKQAMGYVHVRDKFALAGFSAMPSAQVAPATIAECPLQVEVTMMAMHAPSDDDGQGFVIAEGRIRCVHAHEDITIAGSQHIDVTRWKPLIYLFRHYTGVGEPVARNFRAETPALAATSRSVECGPVARI</sequence>
<dbReference type="EMBL" id="CP001111">
    <property type="protein sequence ID" value="ACF51119.1"/>
    <property type="molecule type" value="Genomic_DNA"/>
</dbReference>
<evidence type="ECO:0000256" key="3">
    <source>
        <dbReference type="ARBA" id="ARBA00038054"/>
    </source>
</evidence>
<dbReference type="Proteomes" id="UP000001867">
    <property type="component" value="Chromosome"/>
</dbReference>
<dbReference type="GO" id="GO:0016646">
    <property type="term" value="F:oxidoreductase activity, acting on the CH-NH group of donors, NAD or NADP as acceptor"/>
    <property type="evidence" value="ECO:0007669"/>
    <property type="project" value="UniProtKB-ARBA"/>
</dbReference>
<evidence type="ECO:0000259" key="4">
    <source>
        <dbReference type="Pfam" id="PF01613"/>
    </source>
</evidence>
<dbReference type="Gene3D" id="2.30.110.10">
    <property type="entry name" value="Electron Transport, Fmn-binding Protein, Chain A"/>
    <property type="match status" value="1"/>
</dbReference>
<gene>
    <name evidence="5" type="ordered locus">Smal_1414</name>
</gene>
<protein>
    <recommendedName>
        <fullName evidence="4">Flavin reductase like domain-containing protein</fullName>
    </recommendedName>
</protein>
<dbReference type="AlphaFoldDB" id="B4SQR4"/>
<dbReference type="PANTHER" id="PTHR43567:SF1">
    <property type="entry name" value="FLAVOREDOXIN"/>
    <property type="match status" value="1"/>
</dbReference>
<dbReference type="STRING" id="391008.Smal_1414"/>
<dbReference type="InterPro" id="IPR052174">
    <property type="entry name" value="Flavoredoxin"/>
</dbReference>
<name>B4SQR4_STRM5</name>
<comment type="similarity">
    <text evidence="3">Belongs to the flavoredoxin family.</text>
</comment>
<evidence type="ECO:0000313" key="5">
    <source>
        <dbReference type="EMBL" id="ACF51119.1"/>
    </source>
</evidence>
<accession>B4SQR4</accession>
<dbReference type="InterPro" id="IPR012349">
    <property type="entry name" value="Split_barrel_FMN-bd"/>
</dbReference>
<dbReference type="HOGENOM" id="CLU_075333_1_0_6"/>
<keyword evidence="2" id="KW-0285">Flavoprotein</keyword>
<dbReference type="SUPFAM" id="SSF50475">
    <property type="entry name" value="FMN-binding split barrel"/>
    <property type="match status" value="1"/>
</dbReference>